<feature type="domain" description="Enoyl reductase (ER)" evidence="13">
    <location>
        <begin position="38"/>
        <end position="380"/>
    </location>
</feature>
<dbReference type="PANTHER" id="PTHR43981">
    <property type="entry name" value="ENOYL-[ACYL-CARRIER-PROTEIN] REDUCTASE, MITOCHONDRIAL"/>
    <property type="match status" value="1"/>
</dbReference>
<proteinExistence type="inferred from homology"/>
<evidence type="ECO:0000256" key="2">
    <source>
        <dbReference type="ARBA" id="ARBA00010371"/>
    </source>
</evidence>
<dbReference type="GO" id="GO:0006633">
    <property type="term" value="P:fatty acid biosynthetic process"/>
    <property type="evidence" value="ECO:0007669"/>
    <property type="project" value="UniProtKB-KW"/>
</dbReference>
<evidence type="ECO:0000256" key="10">
    <source>
        <dbReference type="ARBA" id="ARBA00023160"/>
    </source>
</evidence>
<sequence length="388" mass="42381">MFRRPNFATRVLAGPSMARFSTTPSLLAHRAIVYTKNGPPSDVITATTYPTLPPPQQGWVNVKLLLAPINPSDVNVVEGVYPSKPSLLSSWTPSGELLKHPVYPAGNEGLARVTAVGGGVDGLKEGDRVVITAQQYGTWASARTVPSQVVMKVPETLSDVGAATVSTNPATAYNMLHSFTDIEDGGWVLQNGANSAVGQAVIQIARQRGWKTINFVRSRPDLDDLKERLYALGADVVLTYDDLADKGLRDRVKEWTGNKPISLMLNCVGGKTIPRTVSLLGHGAYVVSYGAMSKEPMPVSTSSLLFKDVRYHGFWQTGWYKRKSAEDRRALMKQLAELKLEEPEHEIVTLSAERTDEEVSETVKGVIAKMGEGRYGKKVLLSFEDPQD</sequence>
<evidence type="ECO:0000256" key="12">
    <source>
        <dbReference type="ARBA" id="ARBA00048843"/>
    </source>
</evidence>
<keyword evidence="6" id="KW-0809">Transit peptide</keyword>
<evidence type="ECO:0000313" key="15">
    <source>
        <dbReference type="Proteomes" id="UP000308730"/>
    </source>
</evidence>
<evidence type="ECO:0000256" key="11">
    <source>
        <dbReference type="ARBA" id="ARBA00038963"/>
    </source>
</evidence>
<evidence type="ECO:0000256" key="6">
    <source>
        <dbReference type="ARBA" id="ARBA00022946"/>
    </source>
</evidence>
<keyword evidence="8" id="KW-0443">Lipid metabolism</keyword>
<keyword evidence="3" id="KW-0444">Lipid biosynthesis</keyword>
<dbReference type="InterPro" id="IPR011032">
    <property type="entry name" value="GroES-like_sf"/>
</dbReference>
<comment type="catalytic activity">
    <reaction evidence="12">
        <text>a 2,3-saturated acyl-[ACP] + NADP(+) = a (2E)-enoyl-[ACP] + NADPH + H(+)</text>
        <dbReference type="Rhea" id="RHEA:22564"/>
        <dbReference type="Rhea" id="RHEA-COMP:9925"/>
        <dbReference type="Rhea" id="RHEA-COMP:9926"/>
        <dbReference type="ChEBI" id="CHEBI:15378"/>
        <dbReference type="ChEBI" id="CHEBI:57783"/>
        <dbReference type="ChEBI" id="CHEBI:58349"/>
        <dbReference type="ChEBI" id="CHEBI:78784"/>
        <dbReference type="ChEBI" id="CHEBI:78785"/>
        <dbReference type="EC" id="1.3.1.104"/>
    </reaction>
</comment>
<dbReference type="EC" id="1.3.1.104" evidence="11"/>
<comment type="subcellular location">
    <subcellularLocation>
        <location evidence="1">Mitochondrion</location>
    </subcellularLocation>
</comment>
<protein>
    <recommendedName>
        <fullName evidence="11">enoyl-[acyl-carrier-protein] reductase</fullName>
        <ecNumber evidence="11">1.3.1.104</ecNumber>
    </recommendedName>
</protein>
<comment type="caution">
    <text evidence="14">The sequence shown here is derived from an EMBL/GenBank/DDBJ whole genome shotgun (WGS) entry which is preliminary data.</text>
</comment>
<accession>A0A4S4N2V8</accession>
<dbReference type="InterPro" id="IPR020843">
    <property type="entry name" value="ER"/>
</dbReference>
<evidence type="ECO:0000256" key="7">
    <source>
        <dbReference type="ARBA" id="ARBA00023002"/>
    </source>
</evidence>
<evidence type="ECO:0000313" key="14">
    <source>
        <dbReference type="EMBL" id="THH32387.1"/>
    </source>
</evidence>
<dbReference type="SUPFAM" id="SSF50129">
    <property type="entry name" value="GroES-like"/>
    <property type="match status" value="1"/>
</dbReference>
<dbReference type="GO" id="GO:0005739">
    <property type="term" value="C:mitochondrion"/>
    <property type="evidence" value="ECO:0007669"/>
    <property type="project" value="UniProtKB-SubCell"/>
</dbReference>
<dbReference type="InterPro" id="IPR036291">
    <property type="entry name" value="NAD(P)-bd_dom_sf"/>
</dbReference>
<dbReference type="Gene3D" id="3.90.180.10">
    <property type="entry name" value="Medium-chain alcohol dehydrogenases, catalytic domain"/>
    <property type="match status" value="1"/>
</dbReference>
<dbReference type="EMBL" id="SGPM01000023">
    <property type="protein sequence ID" value="THH32387.1"/>
    <property type="molecule type" value="Genomic_DNA"/>
</dbReference>
<keyword evidence="10" id="KW-0275">Fatty acid biosynthesis</keyword>
<comment type="similarity">
    <text evidence="2">Belongs to the zinc-containing alcohol dehydrogenase family. Quinone oxidoreductase subfamily.</text>
</comment>
<name>A0A4S4N2V8_9APHY</name>
<dbReference type="PANTHER" id="PTHR43981:SF2">
    <property type="entry name" value="ENOYL-[ACYL-CARRIER-PROTEIN] REDUCTASE, MITOCHONDRIAL"/>
    <property type="match status" value="1"/>
</dbReference>
<organism evidence="14 15">
    <name type="scientific">Antrodiella citrinella</name>
    <dbReference type="NCBI Taxonomy" id="2447956"/>
    <lineage>
        <taxon>Eukaryota</taxon>
        <taxon>Fungi</taxon>
        <taxon>Dikarya</taxon>
        <taxon>Basidiomycota</taxon>
        <taxon>Agaricomycotina</taxon>
        <taxon>Agaricomycetes</taxon>
        <taxon>Polyporales</taxon>
        <taxon>Steccherinaceae</taxon>
        <taxon>Antrodiella</taxon>
    </lineage>
</organism>
<evidence type="ECO:0000256" key="5">
    <source>
        <dbReference type="ARBA" id="ARBA00022857"/>
    </source>
</evidence>
<keyword evidence="5" id="KW-0521">NADP</keyword>
<dbReference type="OrthoDB" id="7482721at2759"/>
<dbReference type="InterPro" id="IPR013149">
    <property type="entry name" value="ADH-like_C"/>
</dbReference>
<evidence type="ECO:0000256" key="1">
    <source>
        <dbReference type="ARBA" id="ARBA00004173"/>
    </source>
</evidence>
<dbReference type="Gene3D" id="3.40.50.720">
    <property type="entry name" value="NAD(P)-binding Rossmann-like Domain"/>
    <property type="match status" value="1"/>
</dbReference>
<dbReference type="Proteomes" id="UP000308730">
    <property type="component" value="Unassembled WGS sequence"/>
</dbReference>
<dbReference type="CDD" id="cd08290">
    <property type="entry name" value="ETR"/>
    <property type="match status" value="1"/>
</dbReference>
<dbReference type="GO" id="GO:0141148">
    <property type="term" value="F:enoyl-[acyl-carrier-protein] reductase (NADPH) activity"/>
    <property type="evidence" value="ECO:0007669"/>
    <property type="project" value="UniProtKB-EC"/>
</dbReference>
<gene>
    <name evidence="14" type="ORF">EUX98_g1792</name>
</gene>
<keyword evidence="9" id="KW-0496">Mitochondrion</keyword>
<dbReference type="Pfam" id="PF08240">
    <property type="entry name" value="ADH_N"/>
    <property type="match status" value="1"/>
</dbReference>
<dbReference type="InterPro" id="IPR013154">
    <property type="entry name" value="ADH-like_N"/>
</dbReference>
<dbReference type="SMART" id="SM00829">
    <property type="entry name" value="PKS_ER"/>
    <property type="match status" value="1"/>
</dbReference>
<evidence type="ECO:0000256" key="9">
    <source>
        <dbReference type="ARBA" id="ARBA00023128"/>
    </source>
</evidence>
<dbReference type="SUPFAM" id="SSF51735">
    <property type="entry name" value="NAD(P)-binding Rossmann-fold domains"/>
    <property type="match status" value="1"/>
</dbReference>
<reference evidence="14 15" key="1">
    <citation type="submission" date="2019-02" db="EMBL/GenBank/DDBJ databases">
        <title>Genome sequencing of the rare red list fungi Antrodiella citrinella (Flaviporus citrinellus).</title>
        <authorList>
            <person name="Buettner E."/>
            <person name="Kellner H."/>
        </authorList>
    </citation>
    <scope>NUCLEOTIDE SEQUENCE [LARGE SCALE GENOMIC DNA]</scope>
    <source>
        <strain evidence="14 15">DSM 108506</strain>
    </source>
</reference>
<dbReference type="InterPro" id="IPR051034">
    <property type="entry name" value="Mito_Enoyl-ACP_Reductase"/>
</dbReference>
<evidence type="ECO:0000256" key="8">
    <source>
        <dbReference type="ARBA" id="ARBA00023098"/>
    </source>
</evidence>
<dbReference type="AlphaFoldDB" id="A0A4S4N2V8"/>
<evidence type="ECO:0000256" key="3">
    <source>
        <dbReference type="ARBA" id="ARBA00022516"/>
    </source>
</evidence>
<dbReference type="Pfam" id="PF00107">
    <property type="entry name" value="ADH_zinc_N"/>
    <property type="match status" value="1"/>
</dbReference>
<keyword evidence="4" id="KW-0276">Fatty acid metabolism</keyword>
<keyword evidence="7" id="KW-0560">Oxidoreductase</keyword>
<keyword evidence="15" id="KW-1185">Reference proteome</keyword>
<evidence type="ECO:0000259" key="13">
    <source>
        <dbReference type="SMART" id="SM00829"/>
    </source>
</evidence>
<evidence type="ECO:0000256" key="4">
    <source>
        <dbReference type="ARBA" id="ARBA00022832"/>
    </source>
</evidence>